<organism evidence="2 3">
    <name type="scientific">Panagrolaimus davidi</name>
    <dbReference type="NCBI Taxonomy" id="227884"/>
    <lineage>
        <taxon>Eukaryota</taxon>
        <taxon>Metazoa</taxon>
        <taxon>Ecdysozoa</taxon>
        <taxon>Nematoda</taxon>
        <taxon>Chromadorea</taxon>
        <taxon>Rhabditida</taxon>
        <taxon>Tylenchina</taxon>
        <taxon>Panagrolaimomorpha</taxon>
        <taxon>Panagrolaimoidea</taxon>
        <taxon>Panagrolaimidae</taxon>
        <taxon>Panagrolaimus</taxon>
    </lineage>
</organism>
<sequence>MRRSLVISIIFIVNFLNFCICNDDFFVECESDKNAHLFNGTETVTTFEIPISAFFLYNEGEQLINATGKSFQGEASEIVKDTTSAHEQEILDIVKQFKSKTRILSKFAHVGRRLYPRAESTLSKSSIPQKTFEGTKFAIKSSSTGIHVEKIVRGAKWAAKTSAQLGALYGATVIYDKLTGTIQSGWTDVERIHIKDDKIIVETKTKFYSVSGKYCEKHFIGIFENGYYSYNSTPQFIDEKEVQNCDENMFEEMFCFSKTFNSPPLNVSVNHCYRRRTKSKIIFVTNTDVSFFKKKESLS</sequence>
<dbReference type="Proteomes" id="UP000887578">
    <property type="component" value="Unplaced"/>
</dbReference>
<proteinExistence type="predicted"/>
<dbReference type="WBParaSite" id="PDA_v2.g7746.t1">
    <property type="protein sequence ID" value="PDA_v2.g7746.t1"/>
    <property type="gene ID" value="PDA_v2.g7746"/>
</dbReference>
<feature type="chain" id="PRO_5037585903" evidence="1">
    <location>
        <begin position="22"/>
        <end position="299"/>
    </location>
</feature>
<evidence type="ECO:0000256" key="1">
    <source>
        <dbReference type="SAM" id="SignalP"/>
    </source>
</evidence>
<evidence type="ECO:0000313" key="2">
    <source>
        <dbReference type="Proteomes" id="UP000887578"/>
    </source>
</evidence>
<reference evidence="3" key="1">
    <citation type="submission" date="2022-11" db="UniProtKB">
        <authorList>
            <consortium name="WormBaseParasite"/>
        </authorList>
    </citation>
    <scope>IDENTIFICATION</scope>
</reference>
<keyword evidence="2" id="KW-1185">Reference proteome</keyword>
<dbReference type="AlphaFoldDB" id="A0A914QUD8"/>
<accession>A0A914QUD8</accession>
<name>A0A914QUD8_9BILA</name>
<evidence type="ECO:0000313" key="3">
    <source>
        <dbReference type="WBParaSite" id="PDA_v2.g7746.t1"/>
    </source>
</evidence>
<protein>
    <submittedName>
        <fullName evidence="3">Uncharacterized protein</fullName>
    </submittedName>
</protein>
<feature type="signal peptide" evidence="1">
    <location>
        <begin position="1"/>
        <end position="21"/>
    </location>
</feature>
<keyword evidence="1" id="KW-0732">Signal</keyword>